<organism evidence="1 2">
    <name type="scientific">Rhodanobacter denitrificans</name>
    <dbReference type="NCBI Taxonomy" id="666685"/>
    <lineage>
        <taxon>Bacteria</taxon>
        <taxon>Pseudomonadati</taxon>
        <taxon>Pseudomonadota</taxon>
        <taxon>Gammaproteobacteria</taxon>
        <taxon>Lysobacterales</taxon>
        <taxon>Rhodanobacteraceae</taxon>
        <taxon>Rhodanobacter</taxon>
    </lineage>
</organism>
<dbReference type="EMBL" id="QFPO01000012">
    <property type="protein sequence ID" value="PZQ12548.1"/>
    <property type="molecule type" value="Genomic_DNA"/>
</dbReference>
<evidence type="ECO:0000313" key="1">
    <source>
        <dbReference type="EMBL" id="PZQ12548.1"/>
    </source>
</evidence>
<gene>
    <name evidence="1" type="ORF">DI564_12985</name>
</gene>
<protein>
    <submittedName>
        <fullName evidence="1">Formate dehydrogenase subunit delta</fullName>
    </submittedName>
</protein>
<reference evidence="1 2" key="1">
    <citation type="submission" date="2017-08" db="EMBL/GenBank/DDBJ databases">
        <title>Infants hospitalized years apart are colonized by the same room-sourced microbial strains.</title>
        <authorList>
            <person name="Brooks B."/>
            <person name="Olm M.R."/>
            <person name="Firek B.A."/>
            <person name="Baker R."/>
            <person name="Thomas B.C."/>
            <person name="Morowitz M.J."/>
            <person name="Banfield J.F."/>
        </authorList>
    </citation>
    <scope>NUCLEOTIDE SEQUENCE [LARGE SCALE GENOMIC DNA]</scope>
    <source>
        <strain evidence="1">S2_005_003_R2_42</strain>
    </source>
</reference>
<evidence type="ECO:0000313" key="2">
    <source>
        <dbReference type="Proteomes" id="UP000249046"/>
    </source>
</evidence>
<dbReference type="AlphaFoldDB" id="A0A2W5KAR9"/>
<accession>A0A2W5KAR9</accession>
<proteinExistence type="predicted"/>
<name>A0A2W5KAR9_9GAMM</name>
<comment type="caution">
    <text evidence="1">The sequence shown here is derived from an EMBL/GenBank/DDBJ whole genome shotgun (WGS) entry which is preliminary data.</text>
</comment>
<dbReference type="InterPro" id="IPR021074">
    <property type="entry name" value="Formate_DH_dsu"/>
</dbReference>
<sequence>MDVERLVQMANDIAAYFASDPDREAGIEGMLGHIQRFWEPRMRRQILAHWQTGGAGLSALAGDAVARLAQAEVRSA</sequence>
<dbReference type="Pfam" id="PF11390">
    <property type="entry name" value="FdsD"/>
    <property type="match status" value="1"/>
</dbReference>
<dbReference type="Proteomes" id="UP000249046">
    <property type="component" value="Unassembled WGS sequence"/>
</dbReference>